<evidence type="ECO:0000256" key="2">
    <source>
        <dbReference type="ARBA" id="ARBA00022692"/>
    </source>
</evidence>
<dbReference type="Proteomes" id="UP000187013">
    <property type="component" value="Unassembled WGS sequence"/>
</dbReference>
<dbReference type="EMBL" id="BDGX01000035">
    <property type="protein sequence ID" value="GAV53093.1"/>
    <property type="molecule type" value="Genomic_DNA"/>
</dbReference>
<dbReference type="GO" id="GO:0006890">
    <property type="term" value="P:retrograde vesicle-mediated transport, Golgi to endoplasmic reticulum"/>
    <property type="evidence" value="ECO:0007669"/>
    <property type="project" value="TreeGrafter"/>
</dbReference>
<feature type="topological domain" description="Cytoplasmic" evidence="8">
    <location>
        <begin position="1"/>
        <end position="140"/>
    </location>
</feature>
<proteinExistence type="inferred from homology"/>
<dbReference type="GO" id="GO:0043529">
    <property type="term" value="C:GET complex"/>
    <property type="evidence" value="ECO:0007669"/>
    <property type="project" value="UniProtKB-UniRule"/>
</dbReference>
<evidence type="ECO:0000313" key="11">
    <source>
        <dbReference type="EMBL" id="GAV53093.1"/>
    </source>
</evidence>
<feature type="compositionally biased region" description="Polar residues" evidence="9">
    <location>
        <begin position="28"/>
        <end position="46"/>
    </location>
</feature>
<evidence type="ECO:0000256" key="10">
    <source>
        <dbReference type="SAM" id="Phobius"/>
    </source>
</evidence>
<dbReference type="PANTHER" id="PTHR28263:SF1">
    <property type="entry name" value="GOLGI TO ER TRAFFIC PROTEIN 2"/>
    <property type="match status" value="1"/>
</dbReference>
<comment type="caution">
    <text evidence="11">The sequence shown here is derived from an EMBL/GenBank/DDBJ whole genome shotgun (WGS) entry which is preliminary data.</text>
</comment>
<feature type="compositionally biased region" description="Basic and acidic residues" evidence="9">
    <location>
        <begin position="1"/>
        <end position="10"/>
    </location>
</feature>
<dbReference type="AlphaFoldDB" id="A0A1Q3AC28"/>
<reference evidence="11 12" key="1">
    <citation type="submission" date="2016-08" db="EMBL/GenBank/DDBJ databases">
        <title>Draft genome sequence of allopolyploid Zygosaccharomyces rouxii.</title>
        <authorList>
            <person name="Watanabe J."/>
            <person name="Uehara K."/>
            <person name="Mogi Y."/>
            <person name="Tsukioka Y."/>
        </authorList>
    </citation>
    <scope>NUCLEOTIDE SEQUENCE [LARGE SCALE GENOMIC DNA]</scope>
    <source>
        <strain evidence="11 12">NBRC 110957</strain>
    </source>
</reference>
<feature type="topological domain" description="Lumenal" evidence="8">
    <location>
        <position position="266"/>
    </location>
</feature>
<keyword evidence="6 8" id="KW-0333">Golgi apparatus</keyword>
<evidence type="ECO:0000256" key="7">
    <source>
        <dbReference type="ARBA" id="ARBA00023136"/>
    </source>
</evidence>
<feature type="compositionally biased region" description="Polar residues" evidence="9">
    <location>
        <begin position="55"/>
        <end position="80"/>
    </location>
</feature>
<dbReference type="InterPro" id="IPR014802">
    <property type="entry name" value="GET2"/>
</dbReference>
<dbReference type="GO" id="GO:0000139">
    <property type="term" value="C:Golgi membrane"/>
    <property type="evidence" value="ECO:0007669"/>
    <property type="project" value="UniProtKB-SubCell"/>
</dbReference>
<dbReference type="Pfam" id="PF08690">
    <property type="entry name" value="GET2"/>
    <property type="match status" value="1"/>
</dbReference>
<feature type="topological domain" description="Cytoplasmic" evidence="8">
    <location>
        <begin position="198"/>
        <end position="244"/>
    </location>
</feature>
<evidence type="ECO:0000256" key="3">
    <source>
        <dbReference type="ARBA" id="ARBA00022824"/>
    </source>
</evidence>
<dbReference type="InterPro" id="IPR028143">
    <property type="entry name" value="Get2/sif1"/>
</dbReference>
<feature type="transmembrane region" description="Helical" evidence="10">
    <location>
        <begin position="141"/>
        <end position="158"/>
    </location>
</feature>
<evidence type="ECO:0000256" key="9">
    <source>
        <dbReference type="SAM" id="MobiDB-lite"/>
    </source>
</evidence>
<evidence type="ECO:0000256" key="5">
    <source>
        <dbReference type="ARBA" id="ARBA00022989"/>
    </source>
</evidence>
<feature type="region of interest" description="Disordered" evidence="9">
    <location>
        <begin position="1"/>
        <end position="120"/>
    </location>
</feature>
<keyword evidence="1 8" id="KW-0813">Transport</keyword>
<accession>A0A1Q3AC28</accession>
<comment type="function">
    <text evidence="8">Required for the post-translational delivery of tail-anchored (TA) proteins to the endoplasmic reticulum. Together with GET1, acts as a membrane receptor for soluble GET3, which recognizes and selectively binds the transmembrane domain of TA proteins in the cytosol. The GET complex cooperates with the HDEL receptor ERD2 to mediate the ATP-dependent retrieval of resident ER proteins that contain a C-terminal H-D-E-L retention signal from the Golgi to the ER.</text>
</comment>
<evidence type="ECO:0000256" key="1">
    <source>
        <dbReference type="ARBA" id="ARBA00022448"/>
    </source>
</evidence>
<comment type="caution">
    <text evidence="8">Lacks conserved residue(s) required for the propagation of feature annotation.</text>
</comment>
<evidence type="ECO:0000256" key="4">
    <source>
        <dbReference type="ARBA" id="ARBA00022892"/>
    </source>
</evidence>
<comment type="subcellular location">
    <subcellularLocation>
        <location evidence="8">Endoplasmic reticulum membrane</location>
        <topology evidence="8">Multi-pass membrane protein</topology>
    </subcellularLocation>
    <subcellularLocation>
        <location evidence="8">Golgi apparatus membrane</location>
        <topology evidence="8">Multi-pass membrane protein</topology>
    </subcellularLocation>
</comment>
<feature type="transmembrane region" description="Helical" evidence="10">
    <location>
        <begin position="242"/>
        <end position="263"/>
    </location>
</feature>
<evidence type="ECO:0000256" key="8">
    <source>
        <dbReference type="HAMAP-Rule" id="MF_03114"/>
    </source>
</evidence>
<feature type="compositionally biased region" description="Basic residues" evidence="9">
    <location>
        <begin position="11"/>
        <end position="20"/>
    </location>
</feature>
<gene>
    <name evidence="8" type="primary">GET2</name>
    <name evidence="11" type="ORF">ZYGR_0AI03750</name>
</gene>
<dbReference type="PANTHER" id="PTHR28263">
    <property type="entry name" value="GOLGI TO ER TRAFFIC PROTEIN 2"/>
    <property type="match status" value="1"/>
</dbReference>
<keyword evidence="7 8" id="KW-0472">Membrane</keyword>
<comment type="subunit">
    <text evidence="8">Component of the Golgi to ER traffic (GET) complex, which is composed of GET1, GET2 and GET3. Within the complex, GET1 and GET2 form a heterotetramer which is stabilized by phosphatidylinositol binding and which binds to the GET3 homodimer.</text>
</comment>
<dbReference type="GO" id="GO:0045048">
    <property type="term" value="P:protein insertion into ER membrane"/>
    <property type="evidence" value="ECO:0007669"/>
    <property type="project" value="UniProtKB-UniRule"/>
</dbReference>
<dbReference type="OrthoDB" id="4097053at2759"/>
<keyword evidence="3 8" id="KW-0256">Endoplasmic reticulum</keyword>
<sequence>MSELSDAEKRRILKERRQKKFSGGGGSNRLNKITGQADSLMSTESTLDQKEKTPESTIDTGKNESRSSPTASDNNPQVSLFKQLAEQDRQNGSETPPDLMSMLQSMTGGDAKNGLPPTLGTPPAPVDQSMLDYHNYLVNRLKAWSIIVKWIVLVPYMYVITHDVPLSVPFGLVDSSNFFSVLMGFEIVTTSIYYNRLQSIEKGTNVNTMMHGSIIAKLISLIPDEAPQQKNLKSRLFTLLQYWDVVSMLITDICFVLIVLGIFSHI</sequence>
<comment type="similarity">
    <text evidence="8">Belongs to the GET2 family.</text>
</comment>
<protein>
    <recommendedName>
        <fullName evidence="8">Golgi to ER traffic protein 2</fullName>
    </recommendedName>
</protein>
<keyword evidence="4 8" id="KW-0931">ER-Golgi transport</keyword>
<keyword evidence="2 8" id="KW-0812">Transmembrane</keyword>
<feature type="transmembrane region" description="Helical" evidence="10">
    <location>
        <begin position="178"/>
        <end position="194"/>
    </location>
</feature>
<evidence type="ECO:0000313" key="12">
    <source>
        <dbReference type="Proteomes" id="UP000187013"/>
    </source>
</evidence>
<dbReference type="GO" id="GO:0005789">
    <property type="term" value="C:endoplasmic reticulum membrane"/>
    <property type="evidence" value="ECO:0007669"/>
    <property type="project" value="UniProtKB-SubCell"/>
</dbReference>
<evidence type="ECO:0000256" key="6">
    <source>
        <dbReference type="ARBA" id="ARBA00023034"/>
    </source>
</evidence>
<keyword evidence="5 8" id="KW-1133">Transmembrane helix</keyword>
<dbReference type="HAMAP" id="MF_03114">
    <property type="entry name" value="Get2"/>
    <property type="match status" value="1"/>
</dbReference>
<name>A0A1Q3AC28_ZYGRO</name>
<organism evidence="11 12">
    <name type="scientific">Zygosaccharomyces rouxii</name>
    <dbReference type="NCBI Taxonomy" id="4956"/>
    <lineage>
        <taxon>Eukaryota</taxon>
        <taxon>Fungi</taxon>
        <taxon>Dikarya</taxon>
        <taxon>Ascomycota</taxon>
        <taxon>Saccharomycotina</taxon>
        <taxon>Saccharomycetes</taxon>
        <taxon>Saccharomycetales</taxon>
        <taxon>Saccharomycetaceae</taxon>
        <taxon>Zygosaccharomyces</taxon>
    </lineage>
</organism>